<dbReference type="InterPro" id="IPR032466">
    <property type="entry name" value="Metal_Hydrolase"/>
</dbReference>
<dbReference type="AlphaFoldDB" id="A0A1W2FJB5"/>
<evidence type="ECO:0000313" key="2">
    <source>
        <dbReference type="Proteomes" id="UP000192674"/>
    </source>
</evidence>
<gene>
    <name evidence="1" type="ORF">SAMN05661093_07239</name>
</gene>
<organism evidence="1 2">
    <name type="scientific">Kibdelosporangium aridum</name>
    <dbReference type="NCBI Taxonomy" id="2030"/>
    <lineage>
        <taxon>Bacteria</taxon>
        <taxon>Bacillati</taxon>
        <taxon>Actinomycetota</taxon>
        <taxon>Actinomycetes</taxon>
        <taxon>Pseudonocardiales</taxon>
        <taxon>Pseudonocardiaceae</taxon>
        <taxon>Kibdelosporangium</taxon>
    </lineage>
</organism>
<dbReference type="Proteomes" id="UP000192674">
    <property type="component" value="Unassembled WGS sequence"/>
</dbReference>
<proteinExistence type="predicted"/>
<dbReference type="SUPFAM" id="SSF51556">
    <property type="entry name" value="Metallo-dependent hydrolases"/>
    <property type="match status" value="1"/>
</dbReference>
<accession>A0A1W2FJB5</accession>
<dbReference type="EMBL" id="FWXV01000007">
    <property type="protein sequence ID" value="SMD21970.1"/>
    <property type="molecule type" value="Genomic_DNA"/>
</dbReference>
<protein>
    <submittedName>
        <fullName evidence="1">Uncharacterized protein</fullName>
    </submittedName>
</protein>
<reference evidence="1 2" key="1">
    <citation type="submission" date="2017-04" db="EMBL/GenBank/DDBJ databases">
        <authorList>
            <person name="Afonso C.L."/>
            <person name="Miller P.J."/>
            <person name="Scott M.A."/>
            <person name="Spackman E."/>
            <person name="Goraichik I."/>
            <person name="Dimitrov K.M."/>
            <person name="Suarez D.L."/>
            <person name="Swayne D.E."/>
        </authorList>
    </citation>
    <scope>NUCLEOTIDE SEQUENCE [LARGE SCALE GENOMIC DNA]</scope>
    <source>
        <strain evidence="1 2">DSM 43828</strain>
    </source>
</reference>
<sequence length="112" mass="11436">MPSGGAVRSPSSNARVGAGMVPIRALVDVGAPVGLGATFQSLQPTQDLWTAQVLVILLPKACRWCSIDWKPGAEPGVHLVGNSSVSDLVVLVVSVVPDRLVIGGAEGRAVVS</sequence>
<evidence type="ECO:0000313" key="1">
    <source>
        <dbReference type="EMBL" id="SMD21970.1"/>
    </source>
</evidence>
<name>A0A1W2FJB5_KIBAR</name>
<keyword evidence="2" id="KW-1185">Reference proteome</keyword>